<dbReference type="InterPro" id="IPR036259">
    <property type="entry name" value="MFS_trans_sf"/>
</dbReference>
<feature type="transmembrane region" description="Helical" evidence="8">
    <location>
        <begin position="149"/>
        <end position="170"/>
    </location>
</feature>
<feature type="transmembrane region" description="Helical" evidence="8">
    <location>
        <begin position="523"/>
        <end position="541"/>
    </location>
</feature>
<evidence type="ECO:0000256" key="7">
    <source>
        <dbReference type="SAM" id="MobiDB-lite"/>
    </source>
</evidence>
<dbReference type="OrthoDB" id="440553at2759"/>
<dbReference type="KEGG" id="psco:LY89DRAFT_703815"/>
<dbReference type="InterPro" id="IPR011701">
    <property type="entry name" value="MFS"/>
</dbReference>
<feature type="transmembrane region" description="Helical" evidence="8">
    <location>
        <begin position="125"/>
        <end position="143"/>
    </location>
</feature>
<feature type="transmembrane region" description="Helical" evidence="8">
    <location>
        <begin position="383"/>
        <end position="402"/>
    </location>
</feature>
<dbReference type="Gene3D" id="1.20.1720.10">
    <property type="entry name" value="Multidrug resistance protein D"/>
    <property type="match status" value="1"/>
</dbReference>
<dbReference type="GeneID" id="28827072"/>
<keyword evidence="3 8" id="KW-0812">Transmembrane</keyword>
<dbReference type="GO" id="GO:0005886">
    <property type="term" value="C:plasma membrane"/>
    <property type="evidence" value="ECO:0007669"/>
    <property type="project" value="TreeGrafter"/>
</dbReference>
<feature type="region of interest" description="Disordered" evidence="7">
    <location>
        <begin position="578"/>
        <end position="597"/>
    </location>
</feature>
<proteinExistence type="predicted"/>
<keyword evidence="2" id="KW-0813">Transport</keyword>
<feature type="transmembrane region" description="Helical" evidence="8">
    <location>
        <begin position="251"/>
        <end position="269"/>
    </location>
</feature>
<feature type="transmembrane region" description="Helical" evidence="8">
    <location>
        <begin position="281"/>
        <end position="300"/>
    </location>
</feature>
<feature type="transmembrane region" description="Helical" evidence="8">
    <location>
        <begin position="408"/>
        <end position="430"/>
    </location>
</feature>
<evidence type="ECO:0000256" key="5">
    <source>
        <dbReference type="ARBA" id="ARBA00023136"/>
    </source>
</evidence>
<evidence type="ECO:0000313" key="11">
    <source>
        <dbReference type="Proteomes" id="UP000070700"/>
    </source>
</evidence>
<dbReference type="CDD" id="cd17502">
    <property type="entry name" value="MFS_Azr1_MDR_like"/>
    <property type="match status" value="1"/>
</dbReference>
<feature type="transmembrane region" description="Helical" evidence="8">
    <location>
        <begin position="312"/>
        <end position="337"/>
    </location>
</feature>
<dbReference type="InterPro" id="IPR020846">
    <property type="entry name" value="MFS_dom"/>
</dbReference>
<reference evidence="10 11" key="1">
    <citation type="submission" date="2015-10" db="EMBL/GenBank/DDBJ databases">
        <title>Full genome of DAOMC 229536 Phialocephala scopiformis, a fungal endophyte of spruce producing the potent anti-insectan compound rugulosin.</title>
        <authorList>
            <consortium name="DOE Joint Genome Institute"/>
            <person name="Walker A.K."/>
            <person name="Frasz S.L."/>
            <person name="Seifert K.A."/>
            <person name="Miller J.D."/>
            <person name="Mondo S.J."/>
            <person name="Labutti K."/>
            <person name="Lipzen A."/>
            <person name="Dockter R."/>
            <person name="Kennedy M."/>
            <person name="Grigoriev I.V."/>
            <person name="Spatafora J.W."/>
        </authorList>
    </citation>
    <scope>NUCLEOTIDE SEQUENCE [LARGE SCALE GENOMIC DNA]</scope>
    <source>
        <strain evidence="10 11">CBS 120377</strain>
    </source>
</reference>
<dbReference type="PROSITE" id="PS00216">
    <property type="entry name" value="SUGAR_TRANSPORT_1"/>
    <property type="match status" value="1"/>
</dbReference>
<feature type="transmembrane region" description="Helical" evidence="8">
    <location>
        <begin position="182"/>
        <end position="204"/>
    </location>
</feature>
<feature type="transmembrane region" description="Helical" evidence="8">
    <location>
        <begin position="357"/>
        <end position="376"/>
    </location>
</feature>
<feature type="transmembrane region" description="Helical" evidence="8">
    <location>
        <begin position="442"/>
        <end position="461"/>
    </location>
</feature>
<dbReference type="AlphaFoldDB" id="A0A194XT53"/>
<evidence type="ECO:0000256" key="4">
    <source>
        <dbReference type="ARBA" id="ARBA00022989"/>
    </source>
</evidence>
<name>A0A194XT53_MOLSC</name>
<evidence type="ECO:0000256" key="6">
    <source>
        <dbReference type="ARBA" id="ARBA00023180"/>
    </source>
</evidence>
<dbReference type="InterPro" id="IPR005829">
    <property type="entry name" value="Sugar_transporter_CS"/>
</dbReference>
<dbReference type="PANTHER" id="PTHR23501:SF187">
    <property type="entry name" value="MAJOR FACILITATOR SUPERFAMILY (MFS) PROFILE DOMAIN-CONTAINING PROTEIN"/>
    <property type="match status" value="1"/>
</dbReference>
<evidence type="ECO:0000256" key="8">
    <source>
        <dbReference type="SAM" id="Phobius"/>
    </source>
</evidence>
<dbReference type="PROSITE" id="PS50850">
    <property type="entry name" value="MFS"/>
    <property type="match status" value="1"/>
</dbReference>
<evidence type="ECO:0000313" key="10">
    <source>
        <dbReference type="EMBL" id="KUJ23229.1"/>
    </source>
</evidence>
<accession>A0A194XT53</accession>
<evidence type="ECO:0000256" key="2">
    <source>
        <dbReference type="ARBA" id="ARBA00022448"/>
    </source>
</evidence>
<evidence type="ECO:0000256" key="3">
    <source>
        <dbReference type="ARBA" id="ARBA00022692"/>
    </source>
</evidence>
<keyword evidence="5 8" id="KW-0472">Membrane</keyword>
<keyword evidence="6" id="KW-0325">Glycoprotein</keyword>
<dbReference type="Proteomes" id="UP000070700">
    <property type="component" value="Unassembled WGS sequence"/>
</dbReference>
<keyword evidence="4 8" id="KW-1133">Transmembrane helix</keyword>
<feature type="domain" description="Major facilitator superfamily (MFS) profile" evidence="9">
    <location>
        <begin position="59"/>
        <end position="546"/>
    </location>
</feature>
<organism evidence="10 11">
    <name type="scientific">Mollisia scopiformis</name>
    <name type="common">Conifer needle endophyte fungus</name>
    <name type="synonym">Phialocephala scopiformis</name>
    <dbReference type="NCBI Taxonomy" id="149040"/>
    <lineage>
        <taxon>Eukaryota</taxon>
        <taxon>Fungi</taxon>
        <taxon>Dikarya</taxon>
        <taxon>Ascomycota</taxon>
        <taxon>Pezizomycotina</taxon>
        <taxon>Leotiomycetes</taxon>
        <taxon>Helotiales</taxon>
        <taxon>Mollisiaceae</taxon>
        <taxon>Mollisia</taxon>
    </lineage>
</organism>
<sequence length="597" mass="64790">MSVSKPKDDLNSVERVGLLTDVHLEPMHQNGKMKDVEDREELNDQNATIGPRGWKFWAVFMSVVFTQMLMTLGSNITSTALPTIIDDIGTSDQFVWIINAFSLSSTIIQPPIGQIADIFGRKIPTIISVLNFSLGSAICGISTNLTLMVIGRAVQGLGAGGIFVLADLITSDLVPLRERPKFLGLLLAGSAVSLIAGPFLGGIITQYLSWRWIFFLNVPIGGFIIVLLWLFLNLKHQQHRTWKHAIKEIDFLGTIVFSAAAIAMMLALASSDGFWTSKAYTLSFVLGCLGLILFGVLQNSRFCPSPIMPLRLFNLASSLVFMITFLSSTILMLVPYFLAIYFQAVLQDSPTEAGVDLLATVVVLLPAAMVIGGLVSKTGHYRIAHISSFALTAISMAGFMLTDDHTATMNWIVLSVLGAIGMGALIPTALPAAQAPLPDSDAAAVTAAFSFFRSFGLLWGFSIPAFMFNAEVENAITVVQDEHIAGMLLNGGAFGNARSEFIAGLSEPARTQVIEVFIRSLRVVWKGAFAISLFGLALAFLETEKKLRTTLETEFQIDDSPWKNSTRPVDSEIALTRSPSQETIISEYKDSDSPSTS</sequence>
<feature type="transmembrane region" description="Helical" evidence="8">
    <location>
        <begin position="56"/>
        <end position="74"/>
    </location>
</feature>
<comment type="subcellular location">
    <subcellularLocation>
        <location evidence="1">Membrane</location>
        <topology evidence="1">Multi-pass membrane protein</topology>
    </subcellularLocation>
</comment>
<dbReference type="RefSeq" id="XP_018077584.1">
    <property type="nucleotide sequence ID" value="XM_018217346.1"/>
</dbReference>
<evidence type="ECO:0000256" key="1">
    <source>
        <dbReference type="ARBA" id="ARBA00004141"/>
    </source>
</evidence>
<dbReference type="GO" id="GO:0022857">
    <property type="term" value="F:transmembrane transporter activity"/>
    <property type="evidence" value="ECO:0007669"/>
    <property type="project" value="InterPro"/>
</dbReference>
<dbReference type="PANTHER" id="PTHR23501">
    <property type="entry name" value="MAJOR FACILITATOR SUPERFAMILY"/>
    <property type="match status" value="1"/>
</dbReference>
<dbReference type="InParanoid" id="A0A194XT53"/>
<dbReference type="Pfam" id="PF07690">
    <property type="entry name" value="MFS_1"/>
    <property type="match status" value="1"/>
</dbReference>
<dbReference type="SUPFAM" id="SSF103473">
    <property type="entry name" value="MFS general substrate transporter"/>
    <property type="match status" value="1"/>
</dbReference>
<gene>
    <name evidence="10" type="ORF">LY89DRAFT_703815</name>
</gene>
<evidence type="ECO:0000259" key="9">
    <source>
        <dbReference type="PROSITE" id="PS50850"/>
    </source>
</evidence>
<feature type="compositionally biased region" description="Basic and acidic residues" evidence="7">
    <location>
        <begin position="587"/>
        <end position="597"/>
    </location>
</feature>
<dbReference type="EMBL" id="KQ947405">
    <property type="protein sequence ID" value="KUJ23229.1"/>
    <property type="molecule type" value="Genomic_DNA"/>
</dbReference>
<feature type="transmembrane region" description="Helical" evidence="8">
    <location>
        <begin position="210"/>
        <end position="231"/>
    </location>
</feature>
<feature type="transmembrane region" description="Helical" evidence="8">
    <location>
        <begin position="94"/>
        <end position="113"/>
    </location>
</feature>
<keyword evidence="11" id="KW-1185">Reference proteome</keyword>
<protein>
    <submittedName>
        <fullName evidence="10">MFS general substrate transporter</fullName>
    </submittedName>
</protein>